<evidence type="ECO:0000313" key="2">
    <source>
        <dbReference type="EMBL" id="EWY41200.1"/>
    </source>
</evidence>
<dbReference type="Proteomes" id="UP000019486">
    <property type="component" value="Unassembled WGS sequence"/>
</dbReference>
<dbReference type="GO" id="GO:0008270">
    <property type="term" value="F:zinc ion binding"/>
    <property type="evidence" value="ECO:0007669"/>
    <property type="project" value="InterPro"/>
</dbReference>
<dbReference type="CDD" id="cd16283">
    <property type="entry name" value="RomA-like_MBL-fold"/>
    <property type="match status" value="1"/>
</dbReference>
<dbReference type="Gene3D" id="3.60.15.10">
    <property type="entry name" value="Ribonuclease Z/Hydroxyacylglutathione hydrolase-like"/>
    <property type="match status" value="1"/>
</dbReference>
<organism evidence="2 3">
    <name type="scientific">Skermanella stibiiresistens SB22</name>
    <dbReference type="NCBI Taxonomy" id="1385369"/>
    <lineage>
        <taxon>Bacteria</taxon>
        <taxon>Pseudomonadati</taxon>
        <taxon>Pseudomonadota</taxon>
        <taxon>Alphaproteobacteria</taxon>
        <taxon>Rhodospirillales</taxon>
        <taxon>Azospirillaceae</taxon>
        <taxon>Skermanella</taxon>
    </lineage>
</organism>
<reference evidence="2 3" key="1">
    <citation type="submission" date="2013-08" db="EMBL/GenBank/DDBJ databases">
        <title>The genome sequence of Skermanella stibiiresistens.</title>
        <authorList>
            <person name="Zhu W."/>
            <person name="Wang G."/>
        </authorList>
    </citation>
    <scope>NUCLEOTIDE SEQUENCE [LARGE SCALE GENOMIC DNA]</scope>
    <source>
        <strain evidence="2 3">SB22</strain>
    </source>
</reference>
<accession>W9H4Q0</accession>
<dbReference type="EMBL" id="AVFL01000005">
    <property type="protein sequence ID" value="EWY41200.1"/>
    <property type="molecule type" value="Genomic_DNA"/>
</dbReference>
<dbReference type="GO" id="GO:0070290">
    <property type="term" value="F:N-acylphosphatidylethanolamine-specific phospholipase D activity"/>
    <property type="evidence" value="ECO:0007669"/>
    <property type="project" value="InterPro"/>
</dbReference>
<dbReference type="AlphaFoldDB" id="W9H4Q0"/>
<feature type="domain" description="Metallo-beta-lactamase" evidence="1">
    <location>
        <begin position="51"/>
        <end position="247"/>
    </location>
</feature>
<sequence length="291" mass="32109">MLRWLRSRERTPWPDAVVDPPHPPPTAADRETLAVTFIGHSTFLIQVGGMRFLTDPIYAQRASPFSFVGPKRARPPGQPLETLPKVDVTLVSHNHYDHLDPVALREVAARWSSRAVTGLGNAALLDRIGLKDTVELDWWGSVEIGGARITYVPAQHFSARTPFDRNRTLWGGFVIEAGGRTVLFAADSGYCPHFAEIAQRFPRIDLALLPIGAYEPRWFMGVVHMNPEDAVKAHRDLGAHRSVGMHFGTFALTDEGIDAPVTALRRARAAAGLDEGDFTTLEFGETKVFPA</sequence>
<dbReference type="PANTHER" id="PTHR15032">
    <property type="entry name" value="N-ACYL-PHOSPHATIDYLETHANOLAMINE-HYDROLYZING PHOSPHOLIPASE D"/>
    <property type="match status" value="1"/>
</dbReference>
<dbReference type="PATRIC" id="fig|1385369.3.peg.1964"/>
<dbReference type="InterPro" id="IPR024884">
    <property type="entry name" value="NAPE-PLD"/>
</dbReference>
<dbReference type="Pfam" id="PF12706">
    <property type="entry name" value="Lactamase_B_2"/>
    <property type="match status" value="1"/>
</dbReference>
<proteinExistence type="predicted"/>
<dbReference type="InterPro" id="IPR036866">
    <property type="entry name" value="RibonucZ/Hydroxyglut_hydro"/>
</dbReference>
<dbReference type="STRING" id="1385369.N825_31615"/>
<dbReference type="PANTHER" id="PTHR15032:SF4">
    <property type="entry name" value="N-ACYL-PHOSPHATIDYLETHANOLAMINE-HYDROLYZING PHOSPHOLIPASE D"/>
    <property type="match status" value="1"/>
</dbReference>
<protein>
    <submittedName>
        <fullName evidence="2">Metallo-beta-lactamase</fullName>
    </submittedName>
</protein>
<name>W9H4Q0_9PROT</name>
<comment type="caution">
    <text evidence="2">The sequence shown here is derived from an EMBL/GenBank/DDBJ whole genome shotgun (WGS) entry which is preliminary data.</text>
</comment>
<evidence type="ECO:0000313" key="3">
    <source>
        <dbReference type="Proteomes" id="UP000019486"/>
    </source>
</evidence>
<dbReference type="SUPFAM" id="SSF56281">
    <property type="entry name" value="Metallo-hydrolase/oxidoreductase"/>
    <property type="match status" value="1"/>
</dbReference>
<keyword evidence="3" id="KW-1185">Reference proteome</keyword>
<gene>
    <name evidence="2" type="ORF">N825_31615</name>
</gene>
<dbReference type="GO" id="GO:0005737">
    <property type="term" value="C:cytoplasm"/>
    <property type="evidence" value="ECO:0007669"/>
    <property type="project" value="TreeGrafter"/>
</dbReference>
<dbReference type="PIRSF" id="PIRSF038896">
    <property type="entry name" value="NAPE-PLD"/>
    <property type="match status" value="1"/>
</dbReference>
<dbReference type="InterPro" id="IPR001279">
    <property type="entry name" value="Metallo-B-lactamas"/>
</dbReference>
<evidence type="ECO:0000259" key="1">
    <source>
        <dbReference type="Pfam" id="PF12706"/>
    </source>
</evidence>